<feature type="transmembrane region" description="Helical" evidence="6">
    <location>
        <begin position="284"/>
        <end position="306"/>
    </location>
</feature>
<evidence type="ECO:0000259" key="7">
    <source>
        <dbReference type="Pfam" id="PF00482"/>
    </source>
</evidence>
<dbReference type="EMBL" id="PPTU01000009">
    <property type="protein sequence ID" value="RDB70588.1"/>
    <property type="molecule type" value="Genomic_DNA"/>
</dbReference>
<dbReference type="GO" id="GO:0005886">
    <property type="term" value="C:plasma membrane"/>
    <property type="evidence" value="ECO:0007669"/>
    <property type="project" value="UniProtKB-SubCell"/>
</dbReference>
<name>A0A369MG47_EGGLN</name>
<evidence type="ECO:0000256" key="3">
    <source>
        <dbReference type="ARBA" id="ARBA00022692"/>
    </source>
</evidence>
<comment type="subcellular location">
    <subcellularLocation>
        <location evidence="1">Cell membrane</location>
        <topology evidence="1">Multi-pass membrane protein</topology>
    </subcellularLocation>
</comment>
<dbReference type="PANTHER" id="PTHR35007">
    <property type="entry name" value="INTEGRAL MEMBRANE PROTEIN-RELATED"/>
    <property type="match status" value="1"/>
</dbReference>
<comment type="caution">
    <text evidence="8">The sequence shown here is derived from an EMBL/GenBank/DDBJ whole genome shotgun (WGS) entry which is preliminary data.</text>
</comment>
<keyword evidence="2" id="KW-1003">Cell membrane</keyword>
<evidence type="ECO:0000256" key="4">
    <source>
        <dbReference type="ARBA" id="ARBA00022989"/>
    </source>
</evidence>
<feature type="domain" description="Type II secretion system protein GspF" evidence="7">
    <location>
        <begin position="175"/>
        <end position="301"/>
    </location>
</feature>
<dbReference type="Pfam" id="PF00482">
    <property type="entry name" value="T2SSF"/>
    <property type="match status" value="1"/>
</dbReference>
<dbReference type="PANTHER" id="PTHR35007:SF4">
    <property type="entry name" value="CONSERVED TRANSMEMBRANE PROTEIN-RELATED"/>
    <property type="match status" value="1"/>
</dbReference>
<proteinExistence type="predicted"/>
<evidence type="ECO:0000256" key="2">
    <source>
        <dbReference type="ARBA" id="ARBA00022475"/>
    </source>
</evidence>
<dbReference type="InterPro" id="IPR018076">
    <property type="entry name" value="T2SS_GspF_dom"/>
</dbReference>
<reference evidence="8 9" key="1">
    <citation type="journal article" date="2018" name="Elife">
        <title>Discovery and characterization of a prevalent human gut bacterial enzyme sufficient for the inactivation of a family of plant toxins.</title>
        <authorList>
            <person name="Koppel N."/>
            <person name="Bisanz J.E."/>
            <person name="Pandelia M.E."/>
            <person name="Turnbaugh P.J."/>
            <person name="Balskus E.P."/>
        </authorList>
    </citation>
    <scope>NUCLEOTIDE SEQUENCE [LARGE SCALE GENOMIC DNA]</scope>
    <source>
        <strain evidence="8 9">W1 BHI 6</strain>
    </source>
</reference>
<keyword evidence="5 6" id="KW-0472">Membrane</keyword>
<protein>
    <submittedName>
        <fullName evidence="8">Type II secretion system protein</fullName>
    </submittedName>
</protein>
<dbReference type="RefSeq" id="WP_114533738.1">
    <property type="nucleotide sequence ID" value="NZ_CP089337.1"/>
</dbReference>
<keyword evidence="4 6" id="KW-1133">Transmembrane helix</keyword>
<dbReference type="Proteomes" id="UP000253970">
    <property type="component" value="Unassembled WGS sequence"/>
</dbReference>
<accession>A0A369MG47</accession>
<keyword evidence="3 6" id="KW-0812">Transmembrane</keyword>
<organism evidence="8 9">
    <name type="scientific">Eggerthella lenta</name>
    <name type="common">Eubacterium lentum</name>
    <dbReference type="NCBI Taxonomy" id="84112"/>
    <lineage>
        <taxon>Bacteria</taxon>
        <taxon>Bacillati</taxon>
        <taxon>Actinomycetota</taxon>
        <taxon>Coriobacteriia</taxon>
        <taxon>Eggerthellales</taxon>
        <taxon>Eggerthellaceae</taxon>
        <taxon>Eggerthella</taxon>
    </lineage>
</organism>
<evidence type="ECO:0000256" key="5">
    <source>
        <dbReference type="ARBA" id="ARBA00023136"/>
    </source>
</evidence>
<evidence type="ECO:0000313" key="8">
    <source>
        <dbReference type="EMBL" id="RDB70588.1"/>
    </source>
</evidence>
<dbReference type="AlphaFoldDB" id="A0A369MG47"/>
<evidence type="ECO:0000256" key="6">
    <source>
        <dbReference type="SAM" id="Phobius"/>
    </source>
</evidence>
<evidence type="ECO:0000313" key="9">
    <source>
        <dbReference type="Proteomes" id="UP000253970"/>
    </source>
</evidence>
<evidence type="ECO:0000256" key="1">
    <source>
        <dbReference type="ARBA" id="ARBA00004651"/>
    </source>
</evidence>
<feature type="transmembrane region" description="Helical" evidence="6">
    <location>
        <begin position="6"/>
        <end position="29"/>
    </location>
</feature>
<gene>
    <name evidence="8" type="ORF">C1875_07430</name>
</gene>
<sequence>MEAVQAPFLIAAAVAAAGIAGGLAGSTLLRRRDATARRERLRKAADVRDAQEGFDAGSRLVRYATALSQRIALGATEALSRRLRLSRARAWFCARAKRAGLEQAVSPEGFCEASMRLACAGGLAGALVGSVLSTELVVLGAVAGVAGGAAAMPRAVKRAQRERADGLESDLSEMLEVVALGLRSGLSFDRGFALYGSHFDSDLARACVGAQHAWSLGLTNREDALRDLAASYDSPLFARVVESMVRSLRFGSSLAEGLESAAAEARAVHRAQVEERVAKAPVKMMVPTGTLILPAMLLLVLGPVLLELMEGM</sequence>